<dbReference type="Proteomes" id="UP000694920">
    <property type="component" value="Unplaced"/>
</dbReference>
<reference evidence="5" key="1">
    <citation type="submission" date="2025-08" db="UniProtKB">
        <authorList>
            <consortium name="RefSeq"/>
        </authorList>
    </citation>
    <scope>IDENTIFICATION</scope>
</reference>
<sequence>MNLYIACGSTLGIRKLSLMSITYTTIDGAIGEKLDKMFGVKPSFVRVNPGQCILPPKYILYGSKIRDMTVYEDDIWLVSYPRTGSHWAQEMIWCIGNDLDYEKSRTLLVLRNPLLEASAVMITGDFVDWFAKLGNSVENVENAPRPRYVKTHLPWGLLPTQMHEKKPKVIYITRNPKDTCVSFYHYCRTFHNIDESFEEFAELFLKDSAPMGPFWNHVLQFWNNRHQENILFLTYEEMKKDQAAVIKRTAKFLNKLITEEQVSELCEHLRFSNMAANPAINMELLLQQKGISQKDPDMKFIRKGKVGDWRNYMSDELARKFDEWTEKNVRGTDFKFHVDIPSDEE</sequence>
<protein>
    <submittedName>
        <fullName evidence="5">Sulfotransferase family cytosolic 1B member 1</fullName>
    </submittedName>
</protein>
<organism evidence="4 5">
    <name type="scientific">Cephus cinctus</name>
    <name type="common">Wheat stem sawfly</name>
    <dbReference type="NCBI Taxonomy" id="211228"/>
    <lineage>
        <taxon>Eukaryota</taxon>
        <taxon>Metazoa</taxon>
        <taxon>Ecdysozoa</taxon>
        <taxon>Arthropoda</taxon>
        <taxon>Hexapoda</taxon>
        <taxon>Insecta</taxon>
        <taxon>Pterygota</taxon>
        <taxon>Neoptera</taxon>
        <taxon>Endopterygota</taxon>
        <taxon>Hymenoptera</taxon>
        <taxon>Cephoidea</taxon>
        <taxon>Cephidae</taxon>
        <taxon>Cephus</taxon>
    </lineage>
</organism>
<evidence type="ECO:0000256" key="1">
    <source>
        <dbReference type="ARBA" id="ARBA00005771"/>
    </source>
</evidence>
<dbReference type="RefSeq" id="XP_015594919.1">
    <property type="nucleotide sequence ID" value="XM_015739433.2"/>
</dbReference>
<dbReference type="InterPro" id="IPR000863">
    <property type="entry name" value="Sulfotransferase_dom"/>
</dbReference>
<evidence type="ECO:0000313" key="4">
    <source>
        <dbReference type="Proteomes" id="UP000694920"/>
    </source>
</evidence>
<dbReference type="SUPFAM" id="SSF52540">
    <property type="entry name" value="P-loop containing nucleoside triphosphate hydrolases"/>
    <property type="match status" value="1"/>
</dbReference>
<name>A0AAJ7BUX6_CEPCN</name>
<dbReference type="PANTHER" id="PTHR11783">
    <property type="entry name" value="SULFOTRANSFERASE SULT"/>
    <property type="match status" value="1"/>
</dbReference>
<dbReference type="CTD" id="6761"/>
<dbReference type="Gene3D" id="3.40.50.300">
    <property type="entry name" value="P-loop containing nucleotide triphosphate hydrolases"/>
    <property type="match status" value="1"/>
</dbReference>
<feature type="domain" description="Sulfotransferase" evidence="3">
    <location>
        <begin position="73"/>
        <end position="332"/>
    </location>
</feature>
<dbReference type="GeneID" id="107267554"/>
<comment type="similarity">
    <text evidence="1">Belongs to the sulfotransferase 1 family.</text>
</comment>
<dbReference type="GO" id="GO:0008146">
    <property type="term" value="F:sulfotransferase activity"/>
    <property type="evidence" value="ECO:0007669"/>
    <property type="project" value="InterPro"/>
</dbReference>
<proteinExistence type="inferred from homology"/>
<dbReference type="InterPro" id="IPR027417">
    <property type="entry name" value="P-loop_NTPase"/>
</dbReference>
<keyword evidence="2" id="KW-0808">Transferase</keyword>
<accession>A0AAJ7BUX6</accession>
<dbReference type="KEGG" id="ccin:107267554"/>
<evidence type="ECO:0000256" key="2">
    <source>
        <dbReference type="ARBA" id="ARBA00022679"/>
    </source>
</evidence>
<keyword evidence="4" id="KW-1185">Reference proteome</keyword>
<dbReference type="AlphaFoldDB" id="A0AAJ7BUX6"/>
<gene>
    <name evidence="5" type="primary">LOC107267554</name>
</gene>
<evidence type="ECO:0000313" key="5">
    <source>
        <dbReference type="RefSeq" id="XP_015594919.1"/>
    </source>
</evidence>
<evidence type="ECO:0000259" key="3">
    <source>
        <dbReference type="Pfam" id="PF00685"/>
    </source>
</evidence>
<dbReference type="Pfam" id="PF00685">
    <property type="entry name" value="Sulfotransfer_1"/>
    <property type="match status" value="1"/>
</dbReference>